<keyword evidence="5 10" id="KW-0547">Nucleotide-binding</keyword>
<comment type="subunit">
    <text evidence="10">Monomer. Associates with 30S ribosomal subunit, binds 16S rRNA.</text>
</comment>
<dbReference type="GO" id="GO:0005737">
    <property type="term" value="C:cytoplasm"/>
    <property type="evidence" value="ECO:0007669"/>
    <property type="project" value="UniProtKB-SubCell"/>
</dbReference>
<comment type="cofactor">
    <cofactor evidence="10">
        <name>Zn(2+)</name>
        <dbReference type="ChEBI" id="CHEBI:29105"/>
    </cofactor>
    <text evidence="10">Binds 1 zinc ion per subunit.</text>
</comment>
<dbReference type="Gene3D" id="1.10.40.50">
    <property type="entry name" value="Probable gtpase engc, domain 3"/>
    <property type="match status" value="1"/>
</dbReference>
<dbReference type="GO" id="GO:0046872">
    <property type="term" value="F:metal ion binding"/>
    <property type="evidence" value="ECO:0007669"/>
    <property type="project" value="UniProtKB-KW"/>
</dbReference>
<evidence type="ECO:0000256" key="3">
    <source>
        <dbReference type="ARBA" id="ARBA00022723"/>
    </source>
</evidence>
<dbReference type="InterPro" id="IPR030378">
    <property type="entry name" value="G_CP_dom"/>
</dbReference>
<comment type="subcellular location">
    <subcellularLocation>
        <location evidence="10">Cytoplasm</location>
    </subcellularLocation>
</comment>
<feature type="domain" description="EngC GTPase" evidence="11">
    <location>
        <begin position="74"/>
        <end position="223"/>
    </location>
</feature>
<dbReference type="InterPro" id="IPR027417">
    <property type="entry name" value="P-loop_NTPase"/>
</dbReference>
<keyword evidence="9 10" id="KW-0342">GTP-binding</keyword>
<feature type="binding site" evidence="10">
    <location>
        <begin position="168"/>
        <end position="176"/>
    </location>
    <ligand>
        <name>GTP</name>
        <dbReference type="ChEBI" id="CHEBI:37565"/>
    </ligand>
</feature>
<feature type="binding site" evidence="10">
    <location>
        <position position="254"/>
    </location>
    <ligand>
        <name>Zn(2+)</name>
        <dbReference type="ChEBI" id="CHEBI:29105"/>
    </ligand>
</feature>
<keyword evidence="3 10" id="KW-0479">Metal-binding</keyword>
<feature type="binding site" evidence="10">
    <location>
        <begin position="114"/>
        <end position="117"/>
    </location>
    <ligand>
        <name>GTP</name>
        <dbReference type="ChEBI" id="CHEBI:37565"/>
    </ligand>
</feature>
<dbReference type="CDD" id="cd01854">
    <property type="entry name" value="YjeQ_EngC"/>
    <property type="match status" value="1"/>
</dbReference>
<gene>
    <name evidence="10 13" type="primary">rsgA</name>
    <name evidence="13" type="ORF">BpJC7_17130</name>
</gene>
<dbReference type="EMBL" id="BKZQ01000020">
    <property type="protein sequence ID" value="GER70410.1"/>
    <property type="molecule type" value="Genomic_DNA"/>
</dbReference>
<feature type="domain" description="CP-type G" evidence="12">
    <location>
        <begin position="65"/>
        <end position="225"/>
    </location>
</feature>
<evidence type="ECO:0000256" key="10">
    <source>
        <dbReference type="HAMAP-Rule" id="MF_01820"/>
    </source>
</evidence>
<evidence type="ECO:0000256" key="9">
    <source>
        <dbReference type="ARBA" id="ARBA00023134"/>
    </source>
</evidence>
<organism evidence="13 14">
    <name type="scientific">Weizmannia acidilactici</name>
    <dbReference type="NCBI Taxonomy" id="2607726"/>
    <lineage>
        <taxon>Bacteria</taxon>
        <taxon>Bacillati</taxon>
        <taxon>Bacillota</taxon>
        <taxon>Bacilli</taxon>
        <taxon>Bacillales</taxon>
        <taxon>Bacillaceae</taxon>
        <taxon>Heyndrickxia</taxon>
    </lineage>
</organism>
<proteinExistence type="inferred from homology"/>
<comment type="function">
    <text evidence="10">One of several proteins that assist in the late maturation steps of the functional core of the 30S ribosomal subunit. Helps release RbfA from mature subunits. May play a role in the assembly of ribosomal proteins into the subunit. Circularly permuted GTPase that catalyzes slow GTP hydrolysis, GTPase activity is stimulated by the 30S ribosomal subunit.</text>
</comment>
<dbReference type="InterPro" id="IPR004881">
    <property type="entry name" value="Ribosome_biogen_GTPase_RsgA"/>
</dbReference>
<evidence type="ECO:0000259" key="11">
    <source>
        <dbReference type="PROSITE" id="PS50936"/>
    </source>
</evidence>
<dbReference type="SUPFAM" id="SSF50249">
    <property type="entry name" value="Nucleic acid-binding proteins"/>
    <property type="match status" value="1"/>
</dbReference>
<dbReference type="InterPro" id="IPR031944">
    <property type="entry name" value="RsgA_N"/>
</dbReference>
<dbReference type="AlphaFoldDB" id="A0A5J4JIQ2"/>
<dbReference type="GO" id="GO:0042274">
    <property type="term" value="P:ribosomal small subunit biogenesis"/>
    <property type="evidence" value="ECO:0007669"/>
    <property type="project" value="UniProtKB-UniRule"/>
</dbReference>
<evidence type="ECO:0000256" key="4">
    <source>
        <dbReference type="ARBA" id="ARBA00022730"/>
    </source>
</evidence>
<name>A0A5J4JIQ2_9BACI</name>
<dbReference type="GO" id="GO:0019843">
    <property type="term" value="F:rRNA binding"/>
    <property type="evidence" value="ECO:0007669"/>
    <property type="project" value="UniProtKB-KW"/>
</dbReference>
<dbReference type="CDD" id="cd04466">
    <property type="entry name" value="S1_YloQ_GTPase"/>
    <property type="match status" value="1"/>
</dbReference>
<dbReference type="PROSITE" id="PS50936">
    <property type="entry name" value="ENGC_GTPASE"/>
    <property type="match status" value="1"/>
</dbReference>
<keyword evidence="7 10" id="KW-0862">Zinc</keyword>
<dbReference type="PROSITE" id="PS51721">
    <property type="entry name" value="G_CP"/>
    <property type="match status" value="1"/>
</dbReference>
<accession>A0A5J4JIQ2</accession>
<dbReference type="Proteomes" id="UP000391919">
    <property type="component" value="Unassembled WGS sequence"/>
</dbReference>
<keyword evidence="6 10" id="KW-0378">Hydrolase</keyword>
<dbReference type="PANTHER" id="PTHR32120">
    <property type="entry name" value="SMALL RIBOSOMAL SUBUNIT BIOGENESIS GTPASE RSGA"/>
    <property type="match status" value="1"/>
</dbReference>
<dbReference type="GO" id="GO:0005525">
    <property type="term" value="F:GTP binding"/>
    <property type="evidence" value="ECO:0007669"/>
    <property type="project" value="UniProtKB-UniRule"/>
</dbReference>
<keyword evidence="1 10" id="KW-0963">Cytoplasm</keyword>
<dbReference type="PANTHER" id="PTHR32120:SF11">
    <property type="entry name" value="SMALL RIBOSOMAL SUBUNIT BIOGENESIS GTPASE RSGA 1, MITOCHONDRIAL-RELATED"/>
    <property type="match status" value="1"/>
</dbReference>
<keyword evidence="4 10" id="KW-0699">rRNA-binding</keyword>
<keyword evidence="14" id="KW-1185">Reference proteome</keyword>
<feature type="binding site" evidence="10">
    <location>
        <position position="249"/>
    </location>
    <ligand>
        <name>Zn(2+)</name>
        <dbReference type="ChEBI" id="CHEBI:29105"/>
    </ligand>
</feature>
<evidence type="ECO:0000313" key="13">
    <source>
        <dbReference type="EMBL" id="GER70410.1"/>
    </source>
</evidence>
<sequence>MPEGKILKALSGFYYVEDREDGEIYQCRGRGVFRKNKITPLVGDDVEYKKENGREGYILQIRERKNELVRPPIANVDQAILVFSAKEPDFHTLLLDRFLVSVEASLVQPVILITKYDLLKPNEEGELSSKLEVYRNIGYPVVLSSSKEQTGIDELAAELHGKISVVCGQSGVGKTSILNRLDPNLNLKTSQISTHLGRGRHTTRHVELLPVAGGLVADTPGFSSLDFNDLEAPDLGGCFPEISEKSGTCKFRGCLHENEPNCAVKAALGQNEIASFRYNHYIQFLQEIKNRKPRY</sequence>
<feature type="binding site" evidence="10">
    <location>
        <position position="262"/>
    </location>
    <ligand>
        <name>Zn(2+)</name>
        <dbReference type="ChEBI" id="CHEBI:29105"/>
    </ligand>
</feature>
<evidence type="ECO:0000313" key="14">
    <source>
        <dbReference type="Proteomes" id="UP000391919"/>
    </source>
</evidence>
<dbReference type="EC" id="3.6.1.-" evidence="10"/>
<evidence type="ECO:0000256" key="7">
    <source>
        <dbReference type="ARBA" id="ARBA00022833"/>
    </source>
</evidence>
<dbReference type="Pfam" id="PF03193">
    <property type="entry name" value="RsgA_GTPase"/>
    <property type="match status" value="1"/>
</dbReference>
<dbReference type="Gene3D" id="3.40.50.300">
    <property type="entry name" value="P-loop containing nucleotide triphosphate hydrolases"/>
    <property type="match status" value="1"/>
</dbReference>
<dbReference type="SUPFAM" id="SSF52540">
    <property type="entry name" value="P-loop containing nucleoside triphosphate hydrolases"/>
    <property type="match status" value="1"/>
</dbReference>
<reference evidence="13 14" key="1">
    <citation type="submission" date="2019-09" db="EMBL/GenBank/DDBJ databases">
        <title>Draft genome sequence of Bacillus sp. JC-7.</title>
        <authorList>
            <person name="Tanaka N."/>
            <person name="Shiwa Y."/>
            <person name="Fujita N."/>
            <person name="Tanasupawat S."/>
        </authorList>
    </citation>
    <scope>NUCLEOTIDE SEQUENCE [LARGE SCALE GENOMIC DNA]</scope>
    <source>
        <strain evidence="13 14">JC-7</strain>
    </source>
</reference>
<dbReference type="GO" id="GO:0003924">
    <property type="term" value="F:GTPase activity"/>
    <property type="evidence" value="ECO:0007669"/>
    <property type="project" value="UniProtKB-UniRule"/>
</dbReference>
<dbReference type="Gene3D" id="2.40.50.140">
    <property type="entry name" value="Nucleic acid-binding proteins"/>
    <property type="match status" value="1"/>
</dbReference>
<evidence type="ECO:0000256" key="6">
    <source>
        <dbReference type="ARBA" id="ARBA00022801"/>
    </source>
</evidence>
<dbReference type="Pfam" id="PF16745">
    <property type="entry name" value="RsgA_N"/>
    <property type="match status" value="1"/>
</dbReference>
<comment type="caution">
    <text evidence="13">The sequence shown here is derived from an EMBL/GenBank/DDBJ whole genome shotgun (WGS) entry which is preliminary data.</text>
</comment>
<comment type="similarity">
    <text evidence="10">Belongs to the TRAFAC class YlqF/YawG GTPase family. RsgA subfamily.</text>
</comment>
<evidence type="ECO:0000256" key="5">
    <source>
        <dbReference type="ARBA" id="ARBA00022741"/>
    </source>
</evidence>
<feature type="binding site" evidence="10">
    <location>
        <position position="256"/>
    </location>
    <ligand>
        <name>Zn(2+)</name>
        <dbReference type="ChEBI" id="CHEBI:29105"/>
    </ligand>
</feature>
<evidence type="ECO:0000256" key="1">
    <source>
        <dbReference type="ARBA" id="ARBA00022490"/>
    </source>
</evidence>
<protein>
    <recommendedName>
        <fullName evidence="10">Small ribosomal subunit biogenesis GTPase RsgA</fullName>
        <ecNumber evidence="10">3.6.1.-</ecNumber>
    </recommendedName>
</protein>
<dbReference type="InterPro" id="IPR010914">
    <property type="entry name" value="RsgA_GTPase_dom"/>
</dbReference>
<keyword evidence="2 10" id="KW-0690">Ribosome biogenesis</keyword>
<evidence type="ECO:0000256" key="8">
    <source>
        <dbReference type="ARBA" id="ARBA00022884"/>
    </source>
</evidence>
<evidence type="ECO:0000256" key="2">
    <source>
        <dbReference type="ARBA" id="ARBA00022517"/>
    </source>
</evidence>
<dbReference type="InterPro" id="IPR012340">
    <property type="entry name" value="NA-bd_OB-fold"/>
</dbReference>
<keyword evidence="8 10" id="KW-0694">RNA-binding</keyword>
<dbReference type="RefSeq" id="WP_151679091.1">
    <property type="nucleotide sequence ID" value="NZ_BKZP01000001.1"/>
</dbReference>
<dbReference type="NCBIfam" id="TIGR00157">
    <property type="entry name" value="ribosome small subunit-dependent GTPase A"/>
    <property type="match status" value="1"/>
</dbReference>
<evidence type="ECO:0000259" key="12">
    <source>
        <dbReference type="PROSITE" id="PS51721"/>
    </source>
</evidence>
<dbReference type="HAMAP" id="MF_01820">
    <property type="entry name" value="GTPase_RsgA"/>
    <property type="match status" value="1"/>
</dbReference>